<dbReference type="RefSeq" id="WP_151865321.1">
    <property type="nucleotide sequence ID" value="NZ_WBZB01000013.1"/>
</dbReference>
<organism evidence="1 2">
    <name type="scientific">Alkaliphilus serpentinus</name>
    <dbReference type="NCBI Taxonomy" id="1482731"/>
    <lineage>
        <taxon>Bacteria</taxon>
        <taxon>Bacillati</taxon>
        <taxon>Bacillota</taxon>
        <taxon>Clostridia</taxon>
        <taxon>Peptostreptococcales</taxon>
        <taxon>Natronincolaceae</taxon>
        <taxon>Alkaliphilus</taxon>
    </lineage>
</organism>
<keyword evidence="2" id="KW-1185">Reference proteome</keyword>
<accession>A0A833MAV4</accession>
<sequence length="81" mass="9830">MKKVENKERYLSLFSDYRHSIPIIYSSLEGKYDGELFVDSEIDPQLAVLFTPFTFHYVARNPEKFMEYYLEEFFQEWDGLK</sequence>
<dbReference type="AlphaFoldDB" id="A0A833MAV4"/>
<evidence type="ECO:0000313" key="1">
    <source>
        <dbReference type="EMBL" id="KAB3531593.1"/>
    </source>
</evidence>
<proteinExistence type="predicted"/>
<protein>
    <submittedName>
        <fullName evidence="1">Uncharacterized protein</fullName>
    </submittedName>
</protein>
<dbReference type="Proteomes" id="UP000465601">
    <property type="component" value="Unassembled WGS sequence"/>
</dbReference>
<name>A0A833MAV4_9FIRM</name>
<reference evidence="1 2" key="1">
    <citation type="submission" date="2019-10" db="EMBL/GenBank/DDBJ databases">
        <title>Alkaliphilus serpentinus sp. nov. and Alkaliphilus pronyensis sp. nov., two novel anaerobic alkaliphilic species isolated from the serpentinized-hosted hydrothermal field of the Prony Bay (New Caledonia).</title>
        <authorList>
            <person name="Postec A."/>
        </authorList>
    </citation>
    <scope>NUCLEOTIDE SEQUENCE [LARGE SCALE GENOMIC DNA]</scope>
    <source>
        <strain evidence="1 2">LacT</strain>
    </source>
</reference>
<comment type="caution">
    <text evidence="1">The sequence shown here is derived from an EMBL/GenBank/DDBJ whole genome shotgun (WGS) entry which is preliminary data.</text>
</comment>
<gene>
    <name evidence="1" type="ORF">F8153_05310</name>
</gene>
<dbReference type="EMBL" id="WBZB01000013">
    <property type="protein sequence ID" value="KAB3531593.1"/>
    <property type="molecule type" value="Genomic_DNA"/>
</dbReference>
<evidence type="ECO:0000313" key="2">
    <source>
        <dbReference type="Proteomes" id="UP000465601"/>
    </source>
</evidence>
<dbReference type="OrthoDB" id="2773476at2"/>